<dbReference type="Proteomes" id="UP001147733">
    <property type="component" value="Unassembled WGS sequence"/>
</dbReference>
<dbReference type="EMBL" id="JAPQKT010000010">
    <property type="protein sequence ID" value="KAJ5217834.1"/>
    <property type="molecule type" value="Genomic_DNA"/>
</dbReference>
<evidence type="ECO:0000313" key="1">
    <source>
        <dbReference type="EMBL" id="KAJ5217834.1"/>
    </source>
</evidence>
<evidence type="ECO:0000313" key="2">
    <source>
        <dbReference type="Proteomes" id="UP001147733"/>
    </source>
</evidence>
<organism evidence="1 2">
    <name type="scientific">Penicillium citrinum</name>
    <dbReference type="NCBI Taxonomy" id="5077"/>
    <lineage>
        <taxon>Eukaryota</taxon>
        <taxon>Fungi</taxon>
        <taxon>Dikarya</taxon>
        <taxon>Ascomycota</taxon>
        <taxon>Pezizomycotina</taxon>
        <taxon>Eurotiomycetes</taxon>
        <taxon>Eurotiomycetidae</taxon>
        <taxon>Eurotiales</taxon>
        <taxon>Aspergillaceae</taxon>
        <taxon>Penicillium</taxon>
    </lineage>
</organism>
<proteinExistence type="predicted"/>
<reference evidence="1" key="2">
    <citation type="journal article" date="2023" name="IMA Fungus">
        <title>Comparative genomic study of the Penicillium genus elucidates a diverse pangenome and 15 lateral gene transfer events.</title>
        <authorList>
            <person name="Petersen C."/>
            <person name="Sorensen T."/>
            <person name="Nielsen M.R."/>
            <person name="Sondergaard T.E."/>
            <person name="Sorensen J.L."/>
            <person name="Fitzpatrick D.A."/>
            <person name="Frisvad J.C."/>
            <person name="Nielsen K.L."/>
        </authorList>
    </citation>
    <scope>NUCLEOTIDE SEQUENCE</scope>
    <source>
        <strain evidence="1">IBT 23319</strain>
    </source>
</reference>
<comment type="caution">
    <text evidence="1">The sequence shown here is derived from an EMBL/GenBank/DDBJ whole genome shotgun (WGS) entry which is preliminary data.</text>
</comment>
<dbReference type="GeneID" id="81389531"/>
<accession>A0A9W9TCX1</accession>
<dbReference type="AlphaFoldDB" id="A0A9W9TCX1"/>
<dbReference type="RefSeq" id="XP_056495428.1">
    <property type="nucleotide sequence ID" value="XM_056650364.1"/>
</dbReference>
<dbReference type="OrthoDB" id="3510794at2759"/>
<sequence>MLSFLDLPPEIRLIIYAYSLDPNEYVCGYRQIELLAAAEMDRARGPVCAYPRPYIERHTPSILLLNRQITEEALEVLYRIPLNLYETPPTYFVMRNMDITEFISEHLLQKIHHGILRMDNAQKFHILTLLDIWGQSNSLQSLHVYCSKPSPTPRNHWKIVKQRLRTFSSTVPVTFHRVEDPLKADNYERIGPSQKWSRAGPIGVPTDAE</sequence>
<keyword evidence="2" id="KW-1185">Reference proteome</keyword>
<protein>
    <submittedName>
        <fullName evidence="1">Uncharacterized protein</fullName>
    </submittedName>
</protein>
<gene>
    <name evidence="1" type="ORF">N7469_011459</name>
</gene>
<reference evidence="1" key="1">
    <citation type="submission" date="2022-11" db="EMBL/GenBank/DDBJ databases">
        <authorList>
            <person name="Petersen C."/>
        </authorList>
    </citation>
    <scope>NUCLEOTIDE SEQUENCE</scope>
    <source>
        <strain evidence="1">IBT 23319</strain>
    </source>
</reference>
<name>A0A9W9TCX1_PENCI</name>